<dbReference type="Pfam" id="PF01408">
    <property type="entry name" value="GFO_IDH_MocA"/>
    <property type="match status" value="1"/>
</dbReference>
<comment type="similarity">
    <text evidence="1">Belongs to the Gfo/Idh/MocA family.</text>
</comment>
<reference evidence="5 6" key="1">
    <citation type="submission" date="2016-08" db="EMBL/GenBank/DDBJ databases">
        <title>Genome sequencing of Paenibacillus sp. TI45-13ar, isolated from Korean traditional nuruk.</title>
        <authorList>
            <person name="Kim S.-J."/>
        </authorList>
    </citation>
    <scope>NUCLEOTIDE SEQUENCE [LARGE SCALE GENOMIC DNA]</scope>
    <source>
        <strain evidence="5 6">TI45-13ar</strain>
    </source>
</reference>
<dbReference type="GO" id="GO:0050112">
    <property type="term" value="F:inositol 2-dehydrogenase (NAD+) activity"/>
    <property type="evidence" value="ECO:0007669"/>
    <property type="project" value="UniProtKB-EC"/>
</dbReference>
<accession>A0A1E3L5Z8</accession>
<organism evidence="5 6">
    <name type="scientific">Paenibacillus nuruki</name>
    <dbReference type="NCBI Taxonomy" id="1886670"/>
    <lineage>
        <taxon>Bacteria</taxon>
        <taxon>Bacillati</taxon>
        <taxon>Bacillota</taxon>
        <taxon>Bacilli</taxon>
        <taxon>Bacillales</taxon>
        <taxon>Paenibacillaceae</taxon>
        <taxon>Paenibacillus</taxon>
    </lineage>
</organism>
<gene>
    <name evidence="5" type="ORF">PTI45_01510</name>
</gene>
<evidence type="ECO:0000256" key="1">
    <source>
        <dbReference type="ARBA" id="ARBA00010928"/>
    </source>
</evidence>
<evidence type="ECO:0000259" key="3">
    <source>
        <dbReference type="Pfam" id="PF01408"/>
    </source>
</evidence>
<dbReference type="PANTHER" id="PTHR22604">
    <property type="entry name" value="OXIDOREDUCTASES"/>
    <property type="match status" value="1"/>
</dbReference>
<feature type="domain" description="Gfo/Idh/MocA-like oxidoreductase N-terminal" evidence="3">
    <location>
        <begin position="34"/>
        <end position="151"/>
    </location>
</feature>
<evidence type="ECO:0000313" key="5">
    <source>
        <dbReference type="EMBL" id="ODP29001.1"/>
    </source>
</evidence>
<dbReference type="EC" id="1.1.1.369" evidence="5"/>
<dbReference type="PANTHER" id="PTHR22604:SF105">
    <property type="entry name" value="TRANS-1,2-DIHYDROBENZENE-1,2-DIOL DEHYDROGENASE"/>
    <property type="match status" value="1"/>
</dbReference>
<evidence type="ECO:0000259" key="4">
    <source>
        <dbReference type="Pfam" id="PF22725"/>
    </source>
</evidence>
<keyword evidence="2 5" id="KW-0560">Oxidoreductase</keyword>
<dbReference type="InterPro" id="IPR055170">
    <property type="entry name" value="GFO_IDH_MocA-like_dom"/>
</dbReference>
<dbReference type="GO" id="GO:0000166">
    <property type="term" value="F:nucleotide binding"/>
    <property type="evidence" value="ECO:0007669"/>
    <property type="project" value="InterPro"/>
</dbReference>
<dbReference type="InterPro" id="IPR036291">
    <property type="entry name" value="NAD(P)-bd_dom_sf"/>
</dbReference>
<dbReference type="Pfam" id="PF22725">
    <property type="entry name" value="GFO_IDH_MocA_C3"/>
    <property type="match status" value="1"/>
</dbReference>
<evidence type="ECO:0000313" key="6">
    <source>
        <dbReference type="Proteomes" id="UP000094578"/>
    </source>
</evidence>
<dbReference type="InterPro" id="IPR050984">
    <property type="entry name" value="Gfo/Idh/MocA_domain"/>
</dbReference>
<sequence>MMKSSEMSVRHSSTQTDEHILSAQVGHNSEATVKLGILGCSGIVPRAVLDPAPYVDGLDIVGVANRTLSKAESLAEHYGIATIYGDLEELLADPQLDAVYIGLSNELHATWIRKALSAGKHVLVEKPLCLHPQELPMIGAAAQHHGLQVIEGVMVAHHPWQHTLRECISSGEYGALVRTVTQLTIPAKEDHHDNYRSHPEQGGGCFWDLGCYWLQFLQQVIGIQHSEFEGRSSFDGPNGCDWTFEAQAQLADGVTAEALFSFEKPYSSRHVIYLEKAKITINDFFRCNLGFYKLKLKIALIENGQETGEVRYHTFEPMNYYVNQLRFFRDTINHHQHHHLFAESVERIQLLSHIHATAKAKSVIS</sequence>
<protein>
    <submittedName>
        <fullName evidence="5">Inositol 2-dehydrogenase</fullName>
        <ecNumber evidence="5">1.1.1.18</ecNumber>
        <ecNumber evidence="5">1.1.1.369</ecNumber>
    </submittedName>
</protein>
<dbReference type="EC" id="1.1.1.18" evidence="5"/>
<dbReference type="AlphaFoldDB" id="A0A1E3L5Z8"/>
<dbReference type="Gene3D" id="3.40.50.720">
    <property type="entry name" value="NAD(P)-binding Rossmann-like Domain"/>
    <property type="match status" value="1"/>
</dbReference>
<name>A0A1E3L5Z8_9BACL</name>
<dbReference type="PATRIC" id="fig|1886670.3.peg.1538"/>
<dbReference type="STRING" id="1886670.PTI45_01510"/>
<dbReference type="EMBL" id="MDER01000032">
    <property type="protein sequence ID" value="ODP29001.1"/>
    <property type="molecule type" value="Genomic_DNA"/>
</dbReference>
<comment type="caution">
    <text evidence="5">The sequence shown here is derived from an EMBL/GenBank/DDBJ whole genome shotgun (WGS) entry which is preliminary data.</text>
</comment>
<keyword evidence="6" id="KW-1185">Reference proteome</keyword>
<dbReference type="SUPFAM" id="SSF51735">
    <property type="entry name" value="NAD(P)-binding Rossmann-fold domains"/>
    <property type="match status" value="1"/>
</dbReference>
<evidence type="ECO:0000256" key="2">
    <source>
        <dbReference type="ARBA" id="ARBA00023002"/>
    </source>
</evidence>
<dbReference type="SUPFAM" id="SSF55347">
    <property type="entry name" value="Glyceraldehyde-3-phosphate dehydrogenase-like, C-terminal domain"/>
    <property type="match status" value="1"/>
</dbReference>
<dbReference type="Gene3D" id="3.30.360.10">
    <property type="entry name" value="Dihydrodipicolinate Reductase, domain 2"/>
    <property type="match status" value="1"/>
</dbReference>
<feature type="domain" description="GFO/IDH/MocA-like oxidoreductase" evidence="4">
    <location>
        <begin position="163"/>
        <end position="279"/>
    </location>
</feature>
<dbReference type="Proteomes" id="UP000094578">
    <property type="component" value="Unassembled WGS sequence"/>
</dbReference>
<dbReference type="InterPro" id="IPR000683">
    <property type="entry name" value="Gfo/Idh/MocA-like_OxRdtase_N"/>
</dbReference>
<proteinExistence type="inferred from homology"/>